<dbReference type="Pfam" id="PF00823">
    <property type="entry name" value="PPE"/>
    <property type="match status" value="1"/>
</dbReference>
<dbReference type="RefSeq" id="WP_064879338.1">
    <property type="nucleotide sequence ID" value="NZ_LZSX01000034.1"/>
</dbReference>
<evidence type="ECO:0000256" key="2">
    <source>
        <dbReference type="SAM" id="MobiDB-lite"/>
    </source>
</evidence>
<feature type="region of interest" description="Disordered" evidence="2">
    <location>
        <begin position="1"/>
        <end position="21"/>
    </location>
</feature>
<dbReference type="AlphaFoldDB" id="A0A1A0VRM5"/>
<accession>A0A1A0VRM5</accession>
<dbReference type="PANTHER" id="PTHR46766:SF1">
    <property type="entry name" value="GLUTAMINE-RICH PROTEIN 2"/>
    <property type="match status" value="1"/>
</dbReference>
<evidence type="ECO:0000313" key="5">
    <source>
        <dbReference type="Proteomes" id="UP000091914"/>
    </source>
</evidence>
<comment type="caution">
    <text evidence="4">The sequence shown here is derived from an EMBL/GenBank/DDBJ whole genome shotgun (WGS) entry which is preliminary data.</text>
</comment>
<dbReference type="EMBL" id="LZSX01000034">
    <property type="protein sequence ID" value="OBB85920.1"/>
    <property type="molecule type" value="Genomic_DNA"/>
</dbReference>
<dbReference type="Proteomes" id="UP000091914">
    <property type="component" value="Unassembled WGS sequence"/>
</dbReference>
<organism evidence="4 5">
    <name type="scientific">Mycobacterium colombiense</name>
    <dbReference type="NCBI Taxonomy" id="339268"/>
    <lineage>
        <taxon>Bacteria</taxon>
        <taxon>Bacillati</taxon>
        <taxon>Actinomycetota</taxon>
        <taxon>Actinomycetes</taxon>
        <taxon>Mycobacteriales</taxon>
        <taxon>Mycobacteriaceae</taxon>
        <taxon>Mycobacterium</taxon>
        <taxon>Mycobacterium avium complex (MAC)</taxon>
    </lineage>
</organism>
<dbReference type="OrthoDB" id="4753774at2"/>
<gene>
    <name evidence="4" type="ORF">A5760_00065</name>
</gene>
<comment type="similarity">
    <text evidence="1">Belongs to the mycobacterial PPE family.</text>
</comment>
<dbReference type="SUPFAM" id="SSF140459">
    <property type="entry name" value="PE/PPE dimer-like"/>
    <property type="match status" value="1"/>
</dbReference>
<dbReference type="PANTHER" id="PTHR46766">
    <property type="entry name" value="GLUTAMINE-RICH PROTEIN 2"/>
    <property type="match status" value="1"/>
</dbReference>
<dbReference type="InterPro" id="IPR000030">
    <property type="entry name" value="PPE_dom"/>
</dbReference>
<protein>
    <recommendedName>
        <fullName evidence="3">PPE domain-containing protein</fullName>
    </recommendedName>
</protein>
<proteinExistence type="inferred from homology"/>
<dbReference type="GO" id="GO:0052572">
    <property type="term" value="P:response to host immune response"/>
    <property type="evidence" value="ECO:0007669"/>
    <property type="project" value="TreeGrafter"/>
</dbReference>
<evidence type="ECO:0000256" key="1">
    <source>
        <dbReference type="ARBA" id="ARBA00010652"/>
    </source>
</evidence>
<name>A0A1A0VRM5_9MYCO</name>
<feature type="domain" description="PPE" evidence="3">
    <location>
        <begin position="2"/>
        <end position="163"/>
    </location>
</feature>
<dbReference type="Gene3D" id="1.20.1260.20">
    <property type="entry name" value="PPE superfamily"/>
    <property type="match status" value="1"/>
</dbReference>
<dbReference type="InterPro" id="IPR038332">
    <property type="entry name" value="PPE_sf"/>
</dbReference>
<evidence type="ECO:0000259" key="3">
    <source>
        <dbReference type="Pfam" id="PF00823"/>
    </source>
</evidence>
<reference evidence="4 5" key="1">
    <citation type="submission" date="2016-06" db="EMBL/GenBank/DDBJ databases">
        <authorList>
            <person name="Kjaerup R.B."/>
            <person name="Dalgaard T.S."/>
            <person name="Juul-Madsen H.R."/>
        </authorList>
    </citation>
    <scope>NUCLEOTIDE SEQUENCE [LARGE SCALE GENOMIC DNA]</scope>
    <source>
        <strain evidence="4 5">852002-51834_SCH5396731</strain>
    </source>
</reference>
<sequence length="324" mass="33265">MDFGTLPPESNSGRMHTGPGAGSMMDAAKAWGVLGAQLSDMALTYRAAISELDSGPESASATAVNQAFAAYVAWLEATAAQARQTAIQAKEAASAYGLTLAAVVAPHVIDANRLQRNSLAATNCLGQSSAAIADAEADYERMWAKDAAAMYAYARASAGIWKLTPFNSPPPSTGPCALARHAPGFSEPSRNWRLTVAPEVIATGCQVISTISQALGALSSSPLATFDASLLSITAPLSRLSALSAPLDFALNHLSALNKAAALSRAAALWSLRPGGGRTDHAAPRVSRGSGAAIGVLSVPQAWIRSMPCPTSPSPQAAPVDRSQ</sequence>
<evidence type="ECO:0000313" key="4">
    <source>
        <dbReference type="EMBL" id="OBB85920.1"/>
    </source>
</evidence>